<dbReference type="GO" id="GO:0015276">
    <property type="term" value="F:ligand-gated monoatomic ion channel activity"/>
    <property type="evidence" value="ECO:0007669"/>
    <property type="project" value="InterPro"/>
</dbReference>
<evidence type="ECO:0000313" key="16">
    <source>
        <dbReference type="Proteomes" id="UP000297026"/>
    </source>
</evidence>
<evidence type="ECO:0000256" key="11">
    <source>
        <dbReference type="PIRSR" id="PIRSR601508-3"/>
    </source>
</evidence>
<dbReference type="Gene3D" id="3.40.190.10">
    <property type="entry name" value="Periplasmic binding protein-like II"/>
    <property type="match status" value="1"/>
</dbReference>
<evidence type="ECO:0000259" key="14">
    <source>
        <dbReference type="Pfam" id="PF00060"/>
    </source>
</evidence>
<comment type="subcellular location">
    <subcellularLocation>
        <location evidence="1">Cell membrane</location>
        <topology evidence="1">Multi-pass membrane protein</topology>
    </subcellularLocation>
</comment>
<evidence type="ECO:0000256" key="10">
    <source>
        <dbReference type="PIRSR" id="PIRSR601508-2"/>
    </source>
</evidence>
<evidence type="ECO:0000256" key="12">
    <source>
        <dbReference type="SAM" id="Phobius"/>
    </source>
</evidence>
<dbReference type="OrthoDB" id="5984008at2759"/>
<dbReference type="GO" id="GO:0038023">
    <property type="term" value="F:signaling receptor activity"/>
    <property type="evidence" value="ECO:0007669"/>
    <property type="project" value="InterPro"/>
</dbReference>
<evidence type="ECO:0000256" key="4">
    <source>
        <dbReference type="ARBA" id="ARBA00022692"/>
    </source>
</evidence>
<keyword evidence="4 12" id="KW-0812">Transmembrane</keyword>
<keyword evidence="7 15" id="KW-0675">Receptor</keyword>
<protein>
    <submittedName>
        <fullName evidence="15">Ionotropic receptor 93a</fullName>
    </submittedName>
</protein>
<dbReference type="SUPFAM" id="SSF53850">
    <property type="entry name" value="Periplasmic binding protein-like II"/>
    <property type="match status" value="1"/>
</dbReference>
<feature type="disulfide bond" evidence="11">
    <location>
        <begin position="771"/>
        <end position="827"/>
    </location>
</feature>
<keyword evidence="8" id="KW-0325">Glycoprotein</keyword>
<proteinExistence type="inferred from homology"/>
<evidence type="ECO:0000256" key="7">
    <source>
        <dbReference type="ARBA" id="ARBA00023170"/>
    </source>
</evidence>
<evidence type="ECO:0000256" key="2">
    <source>
        <dbReference type="ARBA" id="ARBA00008685"/>
    </source>
</evidence>
<dbReference type="Proteomes" id="UP000297026">
    <property type="component" value="Unassembled WGS sequence"/>
</dbReference>
<evidence type="ECO:0000256" key="9">
    <source>
        <dbReference type="PIRSR" id="PIRSR601508-1"/>
    </source>
</evidence>
<keyword evidence="3" id="KW-1003">Cell membrane</keyword>
<reference evidence="15" key="1">
    <citation type="submission" date="2019-02" db="EMBL/GenBank/DDBJ databases">
        <title>Genome of the parasitoid wasp Diachasma alloeum, an emerging model for ecological speciation and transitions to asexual reproduction.</title>
        <authorList>
            <person name="Robertson H.M."/>
            <person name="Walden K.K."/>
            <person name="Tvedte E.S."/>
            <person name="Hood G.R."/>
            <person name="Feder J.L."/>
            <person name="Forbes A.A."/>
            <person name="Logsdon J.M."/>
            <person name="Mcelroy K.E."/>
        </authorList>
    </citation>
    <scope>NUCLEOTIDE SEQUENCE [LARGE SCALE GENOMIC DNA]</scope>
    <source>
        <strain evidence="15">Michigan</strain>
    </source>
</reference>
<dbReference type="InterPro" id="IPR001320">
    <property type="entry name" value="Iontro_rcpt_C"/>
</dbReference>
<keyword evidence="5 12" id="KW-1133">Transmembrane helix</keyword>
<comment type="similarity">
    <text evidence="2">Belongs to the glutamate-gated ion channel (TC 1.A.10.1) family.</text>
</comment>
<gene>
    <name evidence="15" type="primary">Ir93a</name>
    <name evidence="15" type="ORF">DALL_DALL000471</name>
</gene>
<keyword evidence="16" id="KW-1185">Reference proteome</keyword>
<dbReference type="InterPro" id="IPR001508">
    <property type="entry name" value="Iono_Glu_rcpt_met"/>
</dbReference>
<organism evidence="15 16">
    <name type="scientific">Diachasma alloeum</name>
    <dbReference type="NCBI Taxonomy" id="454923"/>
    <lineage>
        <taxon>Eukaryota</taxon>
        <taxon>Metazoa</taxon>
        <taxon>Ecdysozoa</taxon>
        <taxon>Arthropoda</taxon>
        <taxon>Hexapoda</taxon>
        <taxon>Insecta</taxon>
        <taxon>Pterygota</taxon>
        <taxon>Neoptera</taxon>
        <taxon>Endopterygota</taxon>
        <taxon>Hymenoptera</taxon>
        <taxon>Apocrita</taxon>
        <taxon>Ichneumonoidea</taxon>
        <taxon>Braconidae</taxon>
        <taxon>Opiinae</taxon>
        <taxon>Diachasma</taxon>
    </lineage>
</organism>
<dbReference type="EMBL" id="ML160708">
    <property type="protein sequence ID" value="THK33261.1"/>
    <property type="molecule type" value="Genomic_DNA"/>
</dbReference>
<evidence type="ECO:0000256" key="1">
    <source>
        <dbReference type="ARBA" id="ARBA00004651"/>
    </source>
</evidence>
<feature type="site" description="Crucial to convey clamshell closure to channel opening" evidence="10">
    <location>
        <position position="679"/>
    </location>
</feature>
<keyword evidence="13" id="KW-0732">Signal</keyword>
<dbReference type="AlphaFoldDB" id="A0A4E0RZ80"/>
<feature type="chain" id="PRO_5020040251" evidence="13">
    <location>
        <begin position="19"/>
        <end position="888"/>
    </location>
</feature>
<feature type="transmembrane region" description="Helical" evidence="12">
    <location>
        <begin position="575"/>
        <end position="593"/>
    </location>
</feature>
<feature type="transmembrane region" description="Helical" evidence="12">
    <location>
        <begin position="849"/>
        <end position="870"/>
    </location>
</feature>
<sequence length="888" mass="99919">MALILIVVLIYSCRFVVGFNDFPSLMTANATMVIVIEKTFYERKILIKETSIFTREAYEKSVASFTSAATKIARERMNISGLSIHVAQDMGANLARDYTILLSVATCSSTWELFGRAKKEKLVHLAITDLDCPRLPKDEGISIPLIEPGEELPQIFYDMRISRGLDWKRAIMLFDESFEQDSIGKVVQAFCNELPKSDLGLASSSLYFLKRGKSEISTKRIIKEILAALPPRKPIDDHIIVVAAYNVISFILEAARSLRMLSTGSQWLFVVPDMAKYTSGNVTYLIELLGEGENIAFLYNDTNLNIRSDQSCRTGATCHVRELVGALGIALEKSLSMEIELYNRVTEEEFEQAGTTKFVRSRNFIKYIRASTCGRCIKWTVVSALTWGNRIGSEADIEPHTLLGTGVWTPDPGYESKDYLFPHVMHGFRGKTLPVVTYHNPPWQFQMTKTEEITESTKAQWDGFVFDVFHELSKSLNFTYKIVAVETPPEINLVKSNPLKAAMSAAEKVPEKVTELVRSKSVFIAACAYTVGVYRKDTTIKFTLPMTIQTYGLLAPRPKPLSRVLLFASPYTNESWALLTTAIIIVGPILYLVHTFSPRTIDEAVKNPQEPVYIGLSSPSRCTWYIYGALLQQGGMNLPKTDGARLIVGTWWLVVMVVVATYSGSLVAFLTFPKMEAPIKNVDDVIERRGEITWSLPQDSFIEDFLTVSNEEGLVDYKRLLRGNEPHAQTHDTVSYEDNIHDVKGGKHVVIDWKSSLMISGRNDYIETGRCAFSLGTDVLFLEEPISMVVPTDSPYLGLINVQLQRMHESGLMDKWIANRFPTQDSCSDSLMGGFEAANHKVDLEDMQGIFFILILGYIMGTVILGYEFFRQHRQLAKERKVIQPFVQ</sequence>
<dbReference type="GO" id="GO:0005886">
    <property type="term" value="C:plasma membrane"/>
    <property type="evidence" value="ECO:0007669"/>
    <property type="project" value="UniProtKB-SubCell"/>
</dbReference>
<keyword evidence="6 12" id="KW-0472">Membrane</keyword>
<name>A0A4E0RZ80_9HYME</name>
<evidence type="ECO:0000256" key="6">
    <source>
        <dbReference type="ARBA" id="ARBA00023136"/>
    </source>
</evidence>
<keyword evidence="11" id="KW-1015">Disulfide bond</keyword>
<dbReference type="PANTHER" id="PTHR42643:SF24">
    <property type="entry name" value="IONOTROPIC RECEPTOR 60A"/>
    <property type="match status" value="1"/>
</dbReference>
<dbReference type="InterPro" id="IPR052192">
    <property type="entry name" value="Insect_Ionotropic_Sensory_Rcpt"/>
</dbReference>
<evidence type="ECO:0000256" key="8">
    <source>
        <dbReference type="ARBA" id="ARBA00023180"/>
    </source>
</evidence>
<feature type="transmembrane region" description="Helical" evidence="12">
    <location>
        <begin position="646"/>
        <end position="672"/>
    </location>
</feature>
<dbReference type="PANTHER" id="PTHR42643">
    <property type="entry name" value="IONOTROPIC RECEPTOR 20A-RELATED"/>
    <property type="match status" value="1"/>
</dbReference>
<feature type="binding site" evidence="9">
    <location>
        <position position="535"/>
    </location>
    <ligand>
        <name>L-glutamate</name>
        <dbReference type="ChEBI" id="CHEBI:29985"/>
    </ligand>
</feature>
<feature type="signal peptide" evidence="13">
    <location>
        <begin position="1"/>
        <end position="18"/>
    </location>
</feature>
<accession>A0A4E0RZ80</accession>
<evidence type="ECO:0000313" key="15">
    <source>
        <dbReference type="EMBL" id="THK33261.1"/>
    </source>
</evidence>
<dbReference type="Gene3D" id="1.10.287.70">
    <property type="match status" value="1"/>
</dbReference>
<evidence type="ECO:0000256" key="3">
    <source>
        <dbReference type="ARBA" id="ARBA00022475"/>
    </source>
</evidence>
<feature type="binding site" evidence="9">
    <location>
        <position position="530"/>
    </location>
    <ligand>
        <name>L-glutamate</name>
        <dbReference type="ChEBI" id="CHEBI:29985"/>
    </ligand>
</feature>
<dbReference type="GO" id="GO:0050906">
    <property type="term" value="P:detection of stimulus involved in sensory perception"/>
    <property type="evidence" value="ECO:0007669"/>
    <property type="project" value="UniProtKB-ARBA"/>
</dbReference>
<feature type="domain" description="Ionotropic glutamate receptor C-terminal" evidence="14">
    <location>
        <begin position="573"/>
        <end position="857"/>
    </location>
</feature>
<evidence type="ECO:0000256" key="13">
    <source>
        <dbReference type="SAM" id="SignalP"/>
    </source>
</evidence>
<dbReference type="PRINTS" id="PR00177">
    <property type="entry name" value="NMDARECEPTOR"/>
</dbReference>
<dbReference type="Pfam" id="PF00060">
    <property type="entry name" value="Lig_chan"/>
    <property type="match status" value="1"/>
</dbReference>
<evidence type="ECO:0000256" key="5">
    <source>
        <dbReference type="ARBA" id="ARBA00022989"/>
    </source>
</evidence>